<reference evidence="1 3" key="1">
    <citation type="journal article" date="2020" name="Mol. Plant">
        <title>The Chromosome-Based Rubber Tree Genome Provides New Insights into Spurge Genome Evolution and Rubber Biosynthesis.</title>
        <authorList>
            <person name="Liu J."/>
            <person name="Shi C."/>
            <person name="Shi C.C."/>
            <person name="Li W."/>
            <person name="Zhang Q.J."/>
            <person name="Zhang Y."/>
            <person name="Li K."/>
            <person name="Lu H.F."/>
            <person name="Shi C."/>
            <person name="Zhu S.T."/>
            <person name="Xiao Z.Y."/>
            <person name="Nan H."/>
            <person name="Yue Y."/>
            <person name="Zhu X.G."/>
            <person name="Wu Y."/>
            <person name="Hong X.N."/>
            <person name="Fan G.Y."/>
            <person name="Tong Y."/>
            <person name="Zhang D."/>
            <person name="Mao C.L."/>
            <person name="Liu Y.L."/>
            <person name="Hao S.J."/>
            <person name="Liu W.Q."/>
            <person name="Lv M.Q."/>
            <person name="Zhang H.B."/>
            <person name="Liu Y."/>
            <person name="Hu-Tang G.R."/>
            <person name="Wang J.P."/>
            <person name="Wang J.H."/>
            <person name="Sun Y.H."/>
            <person name="Ni S.B."/>
            <person name="Chen W.B."/>
            <person name="Zhang X.C."/>
            <person name="Jiao Y.N."/>
            <person name="Eichler E.E."/>
            <person name="Li G.H."/>
            <person name="Liu X."/>
            <person name="Gao L.Z."/>
        </authorList>
    </citation>
    <scope>NUCLEOTIDE SEQUENCE [LARGE SCALE GENOMIC DNA]</scope>
    <source>
        <strain evidence="3">cv. GT1</strain>
        <tissue evidence="1">Leaf</tissue>
    </source>
</reference>
<dbReference type="EMBL" id="JAAGAX010000003">
    <property type="protein sequence ID" value="KAF2321368.1"/>
    <property type="molecule type" value="Genomic_DNA"/>
</dbReference>
<organism evidence="1 3">
    <name type="scientific">Hevea brasiliensis</name>
    <name type="common">Para rubber tree</name>
    <name type="synonym">Siphonia brasiliensis</name>
    <dbReference type="NCBI Taxonomy" id="3981"/>
    <lineage>
        <taxon>Eukaryota</taxon>
        <taxon>Viridiplantae</taxon>
        <taxon>Streptophyta</taxon>
        <taxon>Embryophyta</taxon>
        <taxon>Tracheophyta</taxon>
        <taxon>Spermatophyta</taxon>
        <taxon>Magnoliopsida</taxon>
        <taxon>eudicotyledons</taxon>
        <taxon>Gunneridae</taxon>
        <taxon>Pentapetalae</taxon>
        <taxon>rosids</taxon>
        <taxon>fabids</taxon>
        <taxon>Malpighiales</taxon>
        <taxon>Euphorbiaceae</taxon>
        <taxon>Crotonoideae</taxon>
        <taxon>Micrandreae</taxon>
        <taxon>Hevea</taxon>
    </lineage>
</organism>
<sequence length="138" mass="16006">MVDLLSRAEILGDAYAIIKVMPMRPDIIIWRALLSAYRTYKKLELVEVAITDISRLKSGDYVLLSNVYYSQKRWPNGIVQKSAYSYLSMPISNGYIFGINSFLHFKYFRNIAKALWISKSRARRNLLSVKSCSTDIRR</sequence>
<dbReference type="GO" id="GO:0003723">
    <property type="term" value="F:RNA binding"/>
    <property type="evidence" value="ECO:0007669"/>
    <property type="project" value="InterPro"/>
</dbReference>
<dbReference type="Proteomes" id="UP000467840">
    <property type="component" value="Chromosome 10"/>
</dbReference>
<evidence type="ECO:0000313" key="1">
    <source>
        <dbReference type="EMBL" id="KAF2321368.1"/>
    </source>
</evidence>
<gene>
    <name evidence="1" type="ORF">GH714_040456</name>
    <name evidence="2" type="ORF">GH714_040460</name>
</gene>
<dbReference type="InterPro" id="IPR046960">
    <property type="entry name" value="PPR_At4g14850-like_plant"/>
</dbReference>
<keyword evidence="3" id="KW-1185">Reference proteome</keyword>
<dbReference type="PANTHER" id="PTHR47926">
    <property type="entry name" value="PENTATRICOPEPTIDE REPEAT-CONTAINING PROTEIN"/>
    <property type="match status" value="1"/>
</dbReference>
<accession>A0A6A6N9Y4</accession>
<evidence type="ECO:0000313" key="3">
    <source>
        <dbReference type="Proteomes" id="UP000467840"/>
    </source>
</evidence>
<proteinExistence type="predicted"/>
<dbReference type="GO" id="GO:0009451">
    <property type="term" value="P:RNA modification"/>
    <property type="evidence" value="ECO:0007669"/>
    <property type="project" value="InterPro"/>
</dbReference>
<name>A0A6A6N9Y4_HEVBR</name>
<dbReference type="AlphaFoldDB" id="A0A6A6N9Y4"/>
<comment type="caution">
    <text evidence="1">The sequence shown here is derived from an EMBL/GenBank/DDBJ whole genome shotgun (WGS) entry which is preliminary data.</text>
</comment>
<dbReference type="PANTHER" id="PTHR47926:SF360">
    <property type="entry name" value="PENTATRICOPEPTIDE REPEAT-CONTAINING PROTEIN"/>
    <property type="match status" value="1"/>
</dbReference>
<protein>
    <submittedName>
        <fullName evidence="1">Uncharacterized protein</fullName>
    </submittedName>
</protein>
<evidence type="ECO:0000313" key="2">
    <source>
        <dbReference type="EMBL" id="KAF2321369.1"/>
    </source>
</evidence>
<dbReference type="EMBL" id="JAAGAX010000003">
    <property type="protein sequence ID" value="KAF2321369.1"/>
    <property type="molecule type" value="Genomic_DNA"/>
</dbReference>